<organism evidence="2 3">
    <name type="scientific">Temnothorax curvispinosus</name>
    <dbReference type="NCBI Taxonomy" id="300111"/>
    <lineage>
        <taxon>Eukaryota</taxon>
        <taxon>Metazoa</taxon>
        <taxon>Ecdysozoa</taxon>
        <taxon>Arthropoda</taxon>
        <taxon>Hexapoda</taxon>
        <taxon>Insecta</taxon>
        <taxon>Pterygota</taxon>
        <taxon>Neoptera</taxon>
        <taxon>Endopterygota</taxon>
        <taxon>Hymenoptera</taxon>
        <taxon>Apocrita</taxon>
        <taxon>Aculeata</taxon>
        <taxon>Formicoidea</taxon>
        <taxon>Formicidae</taxon>
        <taxon>Myrmicinae</taxon>
        <taxon>Temnothorax</taxon>
    </lineage>
</organism>
<dbReference type="OrthoDB" id="7701631at2759"/>
<evidence type="ECO:0000256" key="1">
    <source>
        <dbReference type="SAM" id="MobiDB-lite"/>
    </source>
</evidence>
<feature type="compositionally biased region" description="Basic and acidic residues" evidence="1">
    <location>
        <begin position="571"/>
        <end position="582"/>
    </location>
</feature>
<evidence type="ECO:0000313" key="3">
    <source>
        <dbReference type="RefSeq" id="XP_024887615.1"/>
    </source>
</evidence>
<dbReference type="CDD" id="cd02257">
    <property type="entry name" value="Peptidase_C19"/>
    <property type="match status" value="1"/>
</dbReference>
<sequence>MKFGENEPPWVQKCHIYRQAKMEHNKEDLGIKSGVKMDMITSIRNMLQDIRYSNAIREIGAKKFYVFYCSPEQIFVEKEYCRVRKGFSRICLDATGKVVKKFEIIPGRKTGHIFLYTITINFEGKTLPVYQMLSEKHDAVFITFWLQEWIRACKATIPDEAMSDLGRALLLAMCEAFNRMTLKEYVDVLFKWATKDRYKTPRPFNTLIRADVAHQMAAVARWKCIKDLRHPIVKGFYLRTIALMIDCQTVQEFEHVFRLTCIVALHLDQDESIMVSGKQVSVFEARRLLEEYMAEHGQIIEELETSRENVEIDEEVENTLNSVEEKDDKNLTVTHQWIRSLISMSTPPDQQKMECKAVNGFYFSEFIQSLERIAKEFPIWTAAALPGKQTHASTASQEGYFAEVRQRIFEGIPLPCSANRFLKEHIDDLHSGTNEVAAKLKHFNHNHRQPVPSPHTPEKESASQKPIRAPSSSVKESEFPRKAAPVSCSFDEELGFLSQEPISDSCLLDNGLGIFLQDPTPTACAANGELKLTLKKSPCSADQHSEFYSQIPVLSPPCSAGIKSAPSVRKPASDPRSADEGSKSSLQQPYINMNFNSISLLRERARMMNDSDLKSGEAWKGLVNEESCFVDVNEISPENQEESKNIQDTSQILSEVLDLQSSDIANIDRNLFIQPNNNTHGFSKNYEQDKLFTKKDPHAELSTPNSKEVIFSSTPLIDHNYSKLLSDEEVSTEFPKGDQQNLNPKCNKNKPEKVGFYFQSYPQIRFLNERFDNGGKRGFLLKNGLKLGIIKVGNIAVDLQKTCGFDAIIHILQFGALYDSRYHFFIQSSNNRALKFVCKFMKMGPTMEILRERIVLLNEFYPIVKDPEAPSIKPHKLIAEDSITQIWKNLFCCSEPTEPSAIRSSECNNPECVSPLPMDVAYFGVNIKMINTKGIQALQDAVLFNKNDYQGKCRQKKCPGTVTETTRSNFHIFIDLDTRTHRKKTHGLKYQLADVPITLNFIKQYRLIGVIEHISGHFIGYCQKPSGRWLKCDDMQLNVEGCDETVITPIGAIYIAL</sequence>
<accession>A0A6J1R443</accession>
<keyword evidence="2" id="KW-1185">Reference proteome</keyword>
<feature type="region of interest" description="Disordered" evidence="1">
    <location>
        <begin position="562"/>
        <end position="586"/>
    </location>
</feature>
<dbReference type="RefSeq" id="XP_024887615.1">
    <property type="nucleotide sequence ID" value="XM_025031847.1"/>
</dbReference>
<dbReference type="Proteomes" id="UP000504618">
    <property type="component" value="Unplaced"/>
</dbReference>
<evidence type="ECO:0000313" key="2">
    <source>
        <dbReference type="Proteomes" id="UP000504618"/>
    </source>
</evidence>
<dbReference type="InterPro" id="IPR038765">
    <property type="entry name" value="Papain-like_cys_pep_sf"/>
</dbReference>
<protein>
    <submittedName>
        <fullName evidence="3">Uncharacterized protein LOC112464703 isoform X1</fullName>
    </submittedName>
</protein>
<reference evidence="3" key="1">
    <citation type="submission" date="2025-08" db="UniProtKB">
        <authorList>
            <consortium name="RefSeq"/>
        </authorList>
    </citation>
    <scope>IDENTIFICATION</scope>
    <source>
        <tissue evidence="3">Whole body</tissue>
    </source>
</reference>
<gene>
    <name evidence="3" type="primary">LOC112464703</name>
</gene>
<dbReference type="GeneID" id="112464703"/>
<feature type="region of interest" description="Disordered" evidence="1">
    <location>
        <begin position="446"/>
        <end position="478"/>
    </location>
</feature>
<dbReference type="AlphaFoldDB" id="A0A6J1R443"/>
<proteinExistence type="predicted"/>
<dbReference type="SUPFAM" id="SSF54001">
    <property type="entry name" value="Cysteine proteinases"/>
    <property type="match status" value="1"/>
</dbReference>
<name>A0A6J1R443_9HYME</name>